<keyword evidence="7 13" id="KW-0812">Transmembrane</keyword>
<keyword evidence="10" id="KW-0067">ATP-binding</keyword>
<evidence type="ECO:0000256" key="10">
    <source>
        <dbReference type="ARBA" id="ARBA00022840"/>
    </source>
</evidence>
<dbReference type="SMART" id="SM00387">
    <property type="entry name" value="HATPase_c"/>
    <property type="match status" value="1"/>
</dbReference>
<dbReference type="KEGG" id="sbal:HUE88_07815"/>
<feature type="domain" description="PAC" evidence="16">
    <location>
        <begin position="651"/>
        <end position="703"/>
    </location>
</feature>
<accession>A0A7S7LUN5</accession>
<evidence type="ECO:0000256" key="6">
    <source>
        <dbReference type="ARBA" id="ARBA00022679"/>
    </source>
</evidence>
<dbReference type="NCBIfam" id="TIGR00229">
    <property type="entry name" value="sensory_box"/>
    <property type="match status" value="1"/>
</dbReference>
<dbReference type="SUPFAM" id="SSF47384">
    <property type="entry name" value="Homodimeric domain of signal transducing histidine kinase"/>
    <property type="match status" value="1"/>
</dbReference>
<dbReference type="InterPro" id="IPR052162">
    <property type="entry name" value="Sensor_kinase/Photoreceptor"/>
</dbReference>
<dbReference type="InterPro" id="IPR000014">
    <property type="entry name" value="PAS"/>
</dbReference>
<evidence type="ECO:0000256" key="8">
    <source>
        <dbReference type="ARBA" id="ARBA00022741"/>
    </source>
</evidence>
<dbReference type="InterPro" id="IPR036097">
    <property type="entry name" value="HisK_dim/P_sf"/>
</dbReference>
<evidence type="ECO:0000256" key="7">
    <source>
        <dbReference type="ARBA" id="ARBA00022692"/>
    </source>
</evidence>
<dbReference type="PROSITE" id="PS50109">
    <property type="entry name" value="HIS_KIN"/>
    <property type="match status" value="1"/>
</dbReference>
<feature type="domain" description="PAC" evidence="16">
    <location>
        <begin position="400"/>
        <end position="452"/>
    </location>
</feature>
<keyword evidence="18" id="KW-1185">Reference proteome</keyword>
<evidence type="ECO:0000256" key="9">
    <source>
        <dbReference type="ARBA" id="ARBA00022777"/>
    </source>
</evidence>
<evidence type="ECO:0000259" key="15">
    <source>
        <dbReference type="PROSITE" id="PS50112"/>
    </source>
</evidence>
<dbReference type="GO" id="GO:0000155">
    <property type="term" value="F:phosphorelay sensor kinase activity"/>
    <property type="evidence" value="ECO:0007669"/>
    <property type="project" value="InterPro"/>
</dbReference>
<dbReference type="PROSITE" id="PS50112">
    <property type="entry name" value="PAS"/>
    <property type="match status" value="1"/>
</dbReference>
<keyword evidence="11 13" id="KW-1133">Transmembrane helix</keyword>
<keyword evidence="4" id="KW-1003">Cell membrane</keyword>
<evidence type="ECO:0000313" key="17">
    <source>
        <dbReference type="EMBL" id="QOY51049.1"/>
    </source>
</evidence>
<evidence type="ECO:0000256" key="11">
    <source>
        <dbReference type="ARBA" id="ARBA00022989"/>
    </source>
</evidence>
<dbReference type="Gene3D" id="2.10.70.100">
    <property type="match status" value="1"/>
</dbReference>
<evidence type="ECO:0000256" key="4">
    <source>
        <dbReference type="ARBA" id="ARBA00022475"/>
    </source>
</evidence>
<dbReference type="EC" id="2.7.13.3" evidence="3"/>
<dbReference type="InterPro" id="IPR003594">
    <property type="entry name" value="HATPase_dom"/>
</dbReference>
<evidence type="ECO:0000256" key="13">
    <source>
        <dbReference type="SAM" id="Phobius"/>
    </source>
</evidence>
<evidence type="ECO:0000256" key="12">
    <source>
        <dbReference type="ARBA" id="ARBA00023012"/>
    </source>
</evidence>
<dbReference type="Gene3D" id="3.30.565.10">
    <property type="entry name" value="Histidine kinase-like ATPase, C-terminal domain"/>
    <property type="match status" value="1"/>
</dbReference>
<dbReference type="InterPro" id="IPR004358">
    <property type="entry name" value="Sig_transdc_His_kin-like_C"/>
</dbReference>
<organism evidence="17 18">
    <name type="scientific">Candidatus Sulfurimonas baltica</name>
    <dbReference type="NCBI Taxonomy" id="2740404"/>
    <lineage>
        <taxon>Bacteria</taxon>
        <taxon>Pseudomonadati</taxon>
        <taxon>Campylobacterota</taxon>
        <taxon>Epsilonproteobacteria</taxon>
        <taxon>Campylobacterales</taxon>
        <taxon>Sulfurimonadaceae</taxon>
        <taxon>Sulfurimonas</taxon>
    </lineage>
</organism>
<reference evidence="17 18" key="1">
    <citation type="submission" date="2020-05" db="EMBL/GenBank/DDBJ databases">
        <title>Sulfurimonas marisnigri, sp. nov., and Sulfurimonas baltica, sp. nov., manganese oxide reducing chemolithoautotrophs of the class Epsilonproteobacteria isolated from the pelagic redoxclines of the Black and Baltic Seas and emended description of the genus Sulfurimonas.</title>
        <authorList>
            <person name="Henkel J.V."/>
            <person name="Laudan C."/>
            <person name="Werner J."/>
            <person name="Neu T."/>
            <person name="Plewe S."/>
            <person name="Sproer C."/>
            <person name="Bunk B."/>
            <person name="Schulz-Vogt H.N."/>
        </authorList>
    </citation>
    <scope>NUCLEOTIDE SEQUENCE [LARGE SCALE GENOMIC DNA]</scope>
    <source>
        <strain evidence="17 18">GD2</strain>
    </source>
</reference>
<dbReference type="Pfam" id="PF13188">
    <property type="entry name" value="PAS_8"/>
    <property type="match status" value="1"/>
</dbReference>
<keyword evidence="12" id="KW-0902">Two-component regulatory system</keyword>
<dbReference type="Pfam" id="PF08447">
    <property type="entry name" value="PAS_3"/>
    <property type="match status" value="2"/>
</dbReference>
<dbReference type="SMART" id="SM00086">
    <property type="entry name" value="PAC"/>
    <property type="match status" value="2"/>
</dbReference>
<dbReference type="PROSITE" id="PS50113">
    <property type="entry name" value="PAC"/>
    <property type="match status" value="2"/>
</dbReference>
<dbReference type="InterPro" id="IPR003661">
    <property type="entry name" value="HisK_dim/P_dom"/>
</dbReference>
<dbReference type="EMBL" id="CP054492">
    <property type="protein sequence ID" value="QOY51049.1"/>
    <property type="molecule type" value="Genomic_DNA"/>
</dbReference>
<evidence type="ECO:0000313" key="18">
    <source>
        <dbReference type="Proteomes" id="UP000593994"/>
    </source>
</evidence>
<dbReference type="Gene3D" id="3.30.450.20">
    <property type="entry name" value="PAS domain"/>
    <property type="match status" value="4"/>
</dbReference>
<evidence type="ECO:0000256" key="5">
    <source>
        <dbReference type="ARBA" id="ARBA00022553"/>
    </source>
</evidence>
<feature type="transmembrane region" description="Helical" evidence="13">
    <location>
        <begin position="6"/>
        <end position="26"/>
    </location>
</feature>
<dbReference type="CDD" id="cd00082">
    <property type="entry name" value="HisKA"/>
    <property type="match status" value="1"/>
</dbReference>
<feature type="transmembrane region" description="Helical" evidence="13">
    <location>
        <begin position="286"/>
        <end position="309"/>
    </location>
</feature>
<keyword evidence="13" id="KW-0472">Membrane</keyword>
<dbReference type="AlphaFoldDB" id="A0A7S7LUN5"/>
<evidence type="ECO:0000259" key="14">
    <source>
        <dbReference type="PROSITE" id="PS50109"/>
    </source>
</evidence>
<sequence length="940" mass="108102">MGKKIVAIGVISTLLFILSASMYYIYKSKELKSDIYQKQSESMKNKLSQLIDEKQGSTESIAFVLSKNKSVEEALLKKDKSLLDFSEIIKGLQKNKELENVWIQIIDIDGNSLYRSWTNNTGDSVAKARVDIAEFFLNPQPMNPISSGKFDLTFKSIQPVYKNNKLIGIIELISKFNSISEKLVHVGIEPIMLVEKSLTKKITKPFRKLFLDGHYVVNLNASKELMKKIEKAGTERFLSIENFILFENYIVTTYNLYTVRGELMAHNILFFKKENIDTTDLKSFQLYFFIFIFLFFAIITIAMWIYILIYNSKSLKKFNKVIKESEHMLRESQRIAKIGSLNLDLTTGSLKCSDEIFDIYNLDKESFDFRYESLSALVHEDDLQALKDAYIDSLIDRQPYSLTHRIVLKNGVTKYIYESCETVFDEDDNPVSSMRVIQDITTQKKLEDKINKAKEYLESVFEAVPSIVITTNGMRLHTANKAMLEFTKYKTVEDFLEDHTCICDLFIKEDGYLQTEMDGVNWIEYINQNKDSVHKAKMLKEGEVHIFVVNVKNIYFDDKDRSLVVFTDITEIEKLSERLEYAVGGTSDGIWDRNLELNEVYYSPRWKSMLGYEDYELVNEFDTWIELLHPDDLEKATDDMSQAYKNPKRQFESIYRLKHKDGHWIWILDRAQIISNLEGKAIRMVGFHTDITEIKKLEEELGDKEEIMIAQSRHAAMGEMISMIAHQWRQPISVISMDANNILTDIELEMIDEASLKSDSEDIIKQTQELSKTIDDFRNFFRPGKTKDEVLLQDVINDTLKVIGKSLETNGIELILELGEDIKIETFSRELMQVVINIVKNAKEALIGNKIESGKIFISVEDEIESLKIKICDNAGGIGDGVIKKIFEPYFSTKGEKDGTGLGLYMSKTIIEKHIGGALSVYNSDDGACFVIKLPLSIKV</sequence>
<evidence type="ECO:0000256" key="1">
    <source>
        <dbReference type="ARBA" id="ARBA00000085"/>
    </source>
</evidence>
<comment type="subcellular location">
    <subcellularLocation>
        <location evidence="2">Cell membrane</location>
        <topology evidence="2">Multi-pass membrane protein</topology>
    </subcellularLocation>
</comment>
<dbReference type="CDD" id="cd00130">
    <property type="entry name" value="PAS"/>
    <property type="match status" value="2"/>
</dbReference>
<dbReference type="InterPro" id="IPR005467">
    <property type="entry name" value="His_kinase_dom"/>
</dbReference>
<dbReference type="Pfam" id="PF02518">
    <property type="entry name" value="HATPase_c"/>
    <property type="match status" value="1"/>
</dbReference>
<name>A0A7S7LUN5_9BACT</name>
<evidence type="ECO:0000259" key="16">
    <source>
        <dbReference type="PROSITE" id="PS50113"/>
    </source>
</evidence>
<dbReference type="GO" id="GO:0005886">
    <property type="term" value="C:plasma membrane"/>
    <property type="evidence" value="ECO:0007669"/>
    <property type="project" value="UniProtKB-SubCell"/>
</dbReference>
<dbReference type="InterPro" id="IPR000700">
    <property type="entry name" value="PAS-assoc_C"/>
</dbReference>
<dbReference type="InterPro" id="IPR001610">
    <property type="entry name" value="PAC"/>
</dbReference>
<dbReference type="InterPro" id="IPR029151">
    <property type="entry name" value="Sensor-like_sf"/>
</dbReference>
<dbReference type="SMART" id="SM00091">
    <property type="entry name" value="PAS"/>
    <property type="match status" value="3"/>
</dbReference>
<feature type="domain" description="PAS" evidence="15">
    <location>
        <begin position="575"/>
        <end position="647"/>
    </location>
</feature>
<keyword evidence="9" id="KW-0418">Kinase</keyword>
<dbReference type="Proteomes" id="UP000593994">
    <property type="component" value="Chromosome"/>
</dbReference>
<evidence type="ECO:0000256" key="2">
    <source>
        <dbReference type="ARBA" id="ARBA00004651"/>
    </source>
</evidence>
<dbReference type="PRINTS" id="PR00344">
    <property type="entry name" value="BCTRLSENSOR"/>
</dbReference>
<keyword evidence="8" id="KW-0547">Nucleotide-binding</keyword>
<dbReference type="SUPFAM" id="SSF55874">
    <property type="entry name" value="ATPase domain of HSP90 chaperone/DNA topoisomerase II/histidine kinase"/>
    <property type="match status" value="1"/>
</dbReference>
<dbReference type="InterPro" id="IPR036890">
    <property type="entry name" value="HATPase_C_sf"/>
</dbReference>
<dbReference type="InterPro" id="IPR035965">
    <property type="entry name" value="PAS-like_dom_sf"/>
</dbReference>
<keyword evidence="5" id="KW-0597">Phosphoprotein</keyword>
<dbReference type="SUPFAM" id="SSF55785">
    <property type="entry name" value="PYP-like sensor domain (PAS domain)"/>
    <property type="match status" value="3"/>
</dbReference>
<dbReference type="Gene3D" id="1.10.287.130">
    <property type="match status" value="1"/>
</dbReference>
<dbReference type="PANTHER" id="PTHR43304:SF1">
    <property type="entry name" value="PAC DOMAIN-CONTAINING PROTEIN"/>
    <property type="match status" value="1"/>
</dbReference>
<dbReference type="PANTHER" id="PTHR43304">
    <property type="entry name" value="PHYTOCHROME-LIKE PROTEIN CPH1"/>
    <property type="match status" value="1"/>
</dbReference>
<evidence type="ECO:0000256" key="3">
    <source>
        <dbReference type="ARBA" id="ARBA00012438"/>
    </source>
</evidence>
<feature type="domain" description="Histidine kinase" evidence="14">
    <location>
        <begin position="723"/>
        <end position="938"/>
    </location>
</feature>
<comment type="catalytic activity">
    <reaction evidence="1">
        <text>ATP + protein L-histidine = ADP + protein N-phospho-L-histidine.</text>
        <dbReference type="EC" id="2.7.13.3"/>
    </reaction>
</comment>
<dbReference type="SUPFAM" id="SSF103190">
    <property type="entry name" value="Sensory domain-like"/>
    <property type="match status" value="1"/>
</dbReference>
<dbReference type="RefSeq" id="WP_194368164.1">
    <property type="nucleotide sequence ID" value="NZ_CP054492.1"/>
</dbReference>
<protein>
    <recommendedName>
        <fullName evidence="3">histidine kinase</fullName>
        <ecNumber evidence="3">2.7.13.3</ecNumber>
    </recommendedName>
</protein>
<keyword evidence="6" id="KW-0808">Transferase</keyword>
<dbReference type="GO" id="GO:0005524">
    <property type="term" value="F:ATP binding"/>
    <property type="evidence" value="ECO:0007669"/>
    <property type="project" value="UniProtKB-KW"/>
</dbReference>
<gene>
    <name evidence="17" type="ORF">HUE88_07815</name>
</gene>
<dbReference type="InterPro" id="IPR013655">
    <property type="entry name" value="PAS_fold_3"/>
</dbReference>
<proteinExistence type="predicted"/>